<dbReference type="EMBL" id="GDQN01002975">
    <property type="protein sequence ID" value="JAT88079.1"/>
    <property type="molecule type" value="Transcribed_RNA"/>
</dbReference>
<proteinExistence type="predicted"/>
<reference evidence="1" key="1">
    <citation type="submission" date="2015-09" db="EMBL/GenBank/DDBJ databases">
        <title>De novo assembly of Pectinophora gossypiella (Pink Bollworm) gut transcriptome.</title>
        <authorList>
            <person name="Tassone E.E."/>
        </authorList>
    </citation>
    <scope>NUCLEOTIDE SEQUENCE</scope>
</reference>
<name>A0A1E1WM34_PECGO</name>
<organism evidence="1">
    <name type="scientific">Pectinophora gossypiella</name>
    <name type="common">Cotton pink bollworm</name>
    <name type="synonym">Depressaria gossypiella</name>
    <dbReference type="NCBI Taxonomy" id="13191"/>
    <lineage>
        <taxon>Eukaryota</taxon>
        <taxon>Metazoa</taxon>
        <taxon>Ecdysozoa</taxon>
        <taxon>Arthropoda</taxon>
        <taxon>Hexapoda</taxon>
        <taxon>Insecta</taxon>
        <taxon>Pterygota</taxon>
        <taxon>Neoptera</taxon>
        <taxon>Endopterygota</taxon>
        <taxon>Lepidoptera</taxon>
        <taxon>Glossata</taxon>
        <taxon>Ditrysia</taxon>
        <taxon>Gelechioidea</taxon>
        <taxon>Gelechiidae</taxon>
        <taxon>Apatetrinae</taxon>
        <taxon>Pectinophora</taxon>
    </lineage>
</organism>
<dbReference type="AlphaFoldDB" id="A0A1E1WM34"/>
<evidence type="ECO:0000313" key="1">
    <source>
        <dbReference type="EMBL" id="JAT88079.1"/>
    </source>
</evidence>
<dbReference type="OrthoDB" id="7458135at2759"/>
<sequence length="150" mass="17113">PSLDPVRTPESQPKDAPKKITVCETKTPLLSDCFKDNKIERDKHIFECRIDKIVQNSVNHMFKDKKKIFAKTVFISNEKFLNGKTQPDLEGDGKSIECEEEGVLNLSVKHEKRRAHGRKQSAPRRIPYACLGTLDNEDVVLDLKIKKEAP</sequence>
<feature type="non-terminal residue" evidence="1">
    <location>
        <position position="1"/>
    </location>
</feature>
<accession>A0A1E1WM34</accession>
<protein>
    <submittedName>
        <fullName evidence="1">Uncharacterized protein</fullName>
    </submittedName>
</protein>
<gene>
    <name evidence="1" type="ORF">g.5928</name>
</gene>